<feature type="domain" description="Dystroglycan-type cadherin-like" evidence="2">
    <location>
        <begin position="375"/>
        <end position="469"/>
    </location>
</feature>
<dbReference type="EMBL" id="CAJNDS010002766">
    <property type="protein sequence ID" value="CAE7590069.1"/>
    <property type="molecule type" value="Genomic_DNA"/>
</dbReference>
<comment type="caution">
    <text evidence="3">The sequence shown here is derived from an EMBL/GenBank/DDBJ whole genome shotgun (WGS) entry which is preliminary data.</text>
</comment>
<dbReference type="GO" id="GO:0016011">
    <property type="term" value="C:dystroglycan complex"/>
    <property type="evidence" value="ECO:0007669"/>
    <property type="project" value="TreeGrafter"/>
</dbReference>
<dbReference type="Gene3D" id="3.50.4.10">
    <property type="entry name" value="Hepatocyte Growth Factor"/>
    <property type="match status" value="1"/>
</dbReference>
<reference evidence="3" key="1">
    <citation type="submission" date="2021-02" db="EMBL/GenBank/DDBJ databases">
        <authorList>
            <person name="Dougan E. K."/>
            <person name="Rhodes N."/>
            <person name="Thang M."/>
            <person name="Chan C."/>
        </authorList>
    </citation>
    <scope>NUCLEOTIDE SEQUENCE</scope>
</reference>
<gene>
    <name evidence="3" type="primary">FPG1</name>
    <name evidence="3" type="ORF">SNAT2548_LOCUS33607</name>
</gene>
<dbReference type="GO" id="GO:0043236">
    <property type="term" value="F:laminin binding"/>
    <property type="evidence" value="ECO:0007669"/>
    <property type="project" value="TreeGrafter"/>
</dbReference>
<feature type="domain" description="Dystroglycan-type cadherin-like" evidence="2">
    <location>
        <begin position="482"/>
        <end position="563"/>
    </location>
</feature>
<dbReference type="Pfam" id="PF00024">
    <property type="entry name" value="PAN_1"/>
    <property type="match status" value="1"/>
</dbReference>
<feature type="chain" id="PRO_5032334077" evidence="1">
    <location>
        <begin position="19"/>
        <end position="663"/>
    </location>
</feature>
<dbReference type="Proteomes" id="UP000604046">
    <property type="component" value="Unassembled WGS sequence"/>
</dbReference>
<protein>
    <submittedName>
        <fullName evidence="3">FPG1 protein</fullName>
    </submittedName>
</protein>
<dbReference type="OrthoDB" id="41532at2759"/>
<proteinExistence type="predicted"/>
<evidence type="ECO:0000313" key="4">
    <source>
        <dbReference type="Proteomes" id="UP000604046"/>
    </source>
</evidence>
<evidence type="ECO:0000256" key="1">
    <source>
        <dbReference type="SAM" id="SignalP"/>
    </source>
</evidence>
<name>A0A812UXU5_9DINO</name>
<dbReference type="Gene3D" id="2.60.40.10">
    <property type="entry name" value="Immunoglobulins"/>
    <property type="match status" value="5"/>
</dbReference>
<feature type="signal peptide" evidence="1">
    <location>
        <begin position="1"/>
        <end position="18"/>
    </location>
</feature>
<keyword evidence="4" id="KW-1185">Reference proteome</keyword>
<accession>A0A812UXU5</accession>
<sequence length="663" mass="70338">MNGSMTSWLRTLPVFTLAFVVRGSDCGSSLDCVKGTLAAVMQAAEAKAKAEGELEDRYNCLQGLQDFVSWQQDRKDYCCTKHGLGCPGEAPDTKTIYVSSGETVDEDVSDEFAVKFAEHAANSAGWSYSASTKSGGPLPPWLSFDPNTLKLSGTAPDEMETDVAVKAVSMSAPPVTSNYNIRSKAMPPTELEVLAIAGHPMNYPLPSSSLDSTTPKQYEMKIAPGSSVPEWLLFDQTSGTLSGVPPQKDEYTLHISEGSGSEEKTQIVKLRVEESGNTGKTDVHGVTATDVELPPAVGEVAAPLQYTLPAGAADPSSTASTADGEVLPAWLHFDAASGKLSGTPTQPAEIPVQIKSATEVDHIKVKVHASPSAEKDNNPVHEVVAITGHAMNHQLPSSSVDSTTPKMYHMKAAPGSSVPDWLLFDQTSATLSGVPSEKGEYTLHISEGSGSEEKTQVVKLRVEESGKTDVNGVAATDVELPPAVGEVAAPLQYALPAGVADPSSTASTADGEPLPSWLSFDAASGKLSGTPAQAEEIPVQVKSGTEVDHFKVKIHSKNQQSVPPLDPKESTRTCPLSDMMCSPLDMNMTPSKAIQEFADAHACQLACREEPSCGCFSYFPSLKLCHFASRQPSLVPFFPFLFLFGSRSPYEVAHPKKGALIVI</sequence>
<feature type="domain" description="Dystroglycan-type cadherin-like" evidence="2">
    <location>
        <begin position="93"/>
        <end position="190"/>
    </location>
</feature>
<evidence type="ECO:0000259" key="2">
    <source>
        <dbReference type="SMART" id="SM00736"/>
    </source>
</evidence>
<organism evidence="3 4">
    <name type="scientific">Symbiodinium natans</name>
    <dbReference type="NCBI Taxonomy" id="878477"/>
    <lineage>
        <taxon>Eukaryota</taxon>
        <taxon>Sar</taxon>
        <taxon>Alveolata</taxon>
        <taxon>Dinophyceae</taxon>
        <taxon>Suessiales</taxon>
        <taxon>Symbiodiniaceae</taxon>
        <taxon>Symbiodinium</taxon>
    </lineage>
</organism>
<dbReference type="Pfam" id="PF05345">
    <property type="entry name" value="He_PIG"/>
    <property type="match status" value="5"/>
</dbReference>
<dbReference type="InterPro" id="IPR013783">
    <property type="entry name" value="Ig-like_fold"/>
</dbReference>
<dbReference type="PANTHER" id="PTHR21559">
    <property type="entry name" value="DYSTROGLYCAN-RELATED"/>
    <property type="match status" value="1"/>
</dbReference>
<dbReference type="AlphaFoldDB" id="A0A812UXU5"/>
<dbReference type="SUPFAM" id="SSF49313">
    <property type="entry name" value="Cadherin-like"/>
    <property type="match status" value="5"/>
</dbReference>
<dbReference type="InterPro" id="IPR015919">
    <property type="entry name" value="Cadherin-like_sf"/>
</dbReference>
<dbReference type="SMART" id="SM00736">
    <property type="entry name" value="CADG"/>
    <property type="match status" value="3"/>
</dbReference>
<dbReference type="InterPro" id="IPR006644">
    <property type="entry name" value="Cadg"/>
</dbReference>
<dbReference type="PANTHER" id="PTHR21559:SF21">
    <property type="entry name" value="DYSTROGLYCAN 1"/>
    <property type="match status" value="1"/>
</dbReference>
<evidence type="ECO:0000313" key="3">
    <source>
        <dbReference type="EMBL" id="CAE7590069.1"/>
    </source>
</evidence>
<dbReference type="GO" id="GO:0005509">
    <property type="term" value="F:calcium ion binding"/>
    <property type="evidence" value="ECO:0007669"/>
    <property type="project" value="InterPro"/>
</dbReference>
<dbReference type="InterPro" id="IPR003609">
    <property type="entry name" value="Pan_app"/>
</dbReference>
<keyword evidence="1" id="KW-0732">Signal</keyword>